<proteinExistence type="inferred from homology"/>
<name>A0A937KDZ7_9BACT</name>
<dbReference type="GO" id="GO:0003677">
    <property type="term" value="F:DNA binding"/>
    <property type="evidence" value="ECO:0007669"/>
    <property type="project" value="UniProtKB-KW"/>
</dbReference>
<dbReference type="InterPro" id="IPR011010">
    <property type="entry name" value="DNA_brk_join_enz"/>
</dbReference>
<dbReference type="PANTHER" id="PTHR30349">
    <property type="entry name" value="PHAGE INTEGRASE-RELATED"/>
    <property type="match status" value="1"/>
</dbReference>
<dbReference type="GO" id="GO:0015074">
    <property type="term" value="P:DNA integration"/>
    <property type="evidence" value="ECO:0007669"/>
    <property type="project" value="InterPro"/>
</dbReference>
<dbReference type="PANTHER" id="PTHR30349:SF41">
    <property type="entry name" value="INTEGRASE_RECOMBINASE PROTEIN MJ0367-RELATED"/>
    <property type="match status" value="1"/>
</dbReference>
<feature type="domain" description="Tyr recombinase" evidence="4">
    <location>
        <begin position="1"/>
        <end position="97"/>
    </location>
</feature>
<evidence type="ECO:0000256" key="3">
    <source>
        <dbReference type="ARBA" id="ARBA00023172"/>
    </source>
</evidence>
<dbReference type="RefSeq" id="WP_202859173.1">
    <property type="nucleotide sequence ID" value="NZ_JAEUGD010000067.1"/>
</dbReference>
<reference evidence="5" key="1">
    <citation type="submission" date="2021-01" db="EMBL/GenBank/DDBJ databases">
        <title>Fulvivirga kasyanovii gen. nov., sp nov., a novel member of the phylum Bacteroidetes isolated from seawater in a mussel farm.</title>
        <authorList>
            <person name="Zhao L.-H."/>
            <person name="Wang Z.-J."/>
        </authorList>
    </citation>
    <scope>NUCLEOTIDE SEQUENCE</scope>
    <source>
        <strain evidence="5">29W222</strain>
    </source>
</reference>
<evidence type="ECO:0000256" key="2">
    <source>
        <dbReference type="ARBA" id="ARBA00023125"/>
    </source>
</evidence>
<dbReference type="InterPro" id="IPR013762">
    <property type="entry name" value="Integrase-like_cat_sf"/>
</dbReference>
<gene>
    <name evidence="5" type="ORF">JMN32_25165</name>
</gene>
<dbReference type="InterPro" id="IPR002104">
    <property type="entry name" value="Integrase_catalytic"/>
</dbReference>
<dbReference type="AlphaFoldDB" id="A0A937KDZ7"/>
<comment type="caution">
    <text evidence="5">The sequence shown here is derived from an EMBL/GenBank/DDBJ whole genome shotgun (WGS) entry which is preliminary data.</text>
</comment>
<dbReference type="Proteomes" id="UP000614216">
    <property type="component" value="Unassembled WGS sequence"/>
</dbReference>
<dbReference type="Gene3D" id="1.10.443.10">
    <property type="entry name" value="Intergrase catalytic core"/>
    <property type="match status" value="1"/>
</dbReference>
<evidence type="ECO:0000313" key="6">
    <source>
        <dbReference type="Proteomes" id="UP000614216"/>
    </source>
</evidence>
<keyword evidence="3" id="KW-0233">DNA recombination</keyword>
<dbReference type="InterPro" id="IPR050090">
    <property type="entry name" value="Tyrosine_recombinase_XerCD"/>
</dbReference>
<keyword evidence="6" id="KW-1185">Reference proteome</keyword>
<evidence type="ECO:0000256" key="1">
    <source>
        <dbReference type="ARBA" id="ARBA00008857"/>
    </source>
</evidence>
<dbReference type="EMBL" id="JAEUGD010000067">
    <property type="protein sequence ID" value="MBL6449626.1"/>
    <property type="molecule type" value="Genomic_DNA"/>
</dbReference>
<protein>
    <submittedName>
        <fullName evidence="5">Tyrosine-type recombinase/integrase</fullName>
    </submittedName>
</protein>
<organism evidence="5 6">
    <name type="scientific">Fulvivirga marina</name>
    <dbReference type="NCBI Taxonomy" id="2494733"/>
    <lineage>
        <taxon>Bacteria</taxon>
        <taxon>Pseudomonadati</taxon>
        <taxon>Bacteroidota</taxon>
        <taxon>Cytophagia</taxon>
        <taxon>Cytophagales</taxon>
        <taxon>Fulvivirgaceae</taxon>
        <taxon>Fulvivirga</taxon>
    </lineage>
</organism>
<keyword evidence="2" id="KW-0238">DNA-binding</keyword>
<evidence type="ECO:0000313" key="5">
    <source>
        <dbReference type="EMBL" id="MBL6449626.1"/>
    </source>
</evidence>
<dbReference type="SUPFAM" id="SSF56349">
    <property type="entry name" value="DNA breaking-rejoining enzymes"/>
    <property type="match status" value="1"/>
</dbReference>
<dbReference type="Pfam" id="PF00589">
    <property type="entry name" value="Phage_integrase"/>
    <property type="match status" value="1"/>
</dbReference>
<comment type="similarity">
    <text evidence="1">Belongs to the 'phage' integrase family.</text>
</comment>
<dbReference type="GO" id="GO:0006310">
    <property type="term" value="P:DNA recombination"/>
    <property type="evidence" value="ECO:0007669"/>
    <property type="project" value="UniProtKB-KW"/>
</dbReference>
<accession>A0A937KDZ7</accession>
<dbReference type="PROSITE" id="PS51898">
    <property type="entry name" value="TYR_RECOMBINASE"/>
    <property type="match status" value="1"/>
</dbReference>
<sequence length="104" mass="12063">MYCLHYRPKKYLFERPTGATSSEISIQKIVKRVAKNVNIRKRVNRHTLRYSFVTHLLENGTNLCYIQTLLGHNSSRTTEIYTHVGIKNIKSLKSPFDLLDLGNV</sequence>
<evidence type="ECO:0000259" key="4">
    <source>
        <dbReference type="PROSITE" id="PS51898"/>
    </source>
</evidence>